<dbReference type="RefSeq" id="WP_129204062.1">
    <property type="nucleotide sequence ID" value="NZ_CP035495.1"/>
</dbReference>
<reference evidence="1 2" key="1">
    <citation type="submission" date="2019-01" db="EMBL/GenBank/DDBJ databases">
        <title>Genome sequencing of strain 2JSPR-7.</title>
        <authorList>
            <person name="Heo J."/>
            <person name="Kim S.-J."/>
            <person name="Kim J.-S."/>
            <person name="Hong S.-B."/>
            <person name="Kwon S.-W."/>
        </authorList>
    </citation>
    <scope>NUCLEOTIDE SEQUENCE [LARGE SCALE GENOMIC DNA]</scope>
    <source>
        <strain evidence="1 2">2JSPR-7</strain>
    </source>
</reference>
<proteinExistence type="predicted"/>
<dbReference type="InterPro" id="IPR021375">
    <property type="entry name" value="DUF2997"/>
</dbReference>
<protein>
    <submittedName>
        <fullName evidence="1">DUF2997 domain-containing protein</fullName>
    </submittedName>
</protein>
<accession>A0A4V0YE71</accession>
<evidence type="ECO:0000313" key="1">
    <source>
        <dbReference type="EMBL" id="QAY63191.1"/>
    </source>
</evidence>
<organism evidence="1 2">
    <name type="scientific">Xylanimonas allomyrinae</name>
    <dbReference type="NCBI Taxonomy" id="2509459"/>
    <lineage>
        <taxon>Bacteria</taxon>
        <taxon>Bacillati</taxon>
        <taxon>Actinomycetota</taxon>
        <taxon>Actinomycetes</taxon>
        <taxon>Micrococcales</taxon>
        <taxon>Promicromonosporaceae</taxon>
        <taxon>Xylanimonas</taxon>
    </lineage>
</organism>
<keyword evidence="2" id="KW-1185">Reference proteome</keyword>
<name>A0A4V0YE71_9MICO</name>
<evidence type="ECO:0000313" key="2">
    <source>
        <dbReference type="Proteomes" id="UP000291758"/>
    </source>
</evidence>
<dbReference type="OrthoDB" id="7067000at2"/>
<gene>
    <name evidence="1" type="ORF">ET495_08005</name>
</gene>
<dbReference type="Pfam" id="PF11211">
    <property type="entry name" value="DUF2997"/>
    <property type="match status" value="1"/>
</dbReference>
<dbReference type="AlphaFoldDB" id="A0A4V0YE71"/>
<dbReference type="KEGG" id="xyl:ET495_08005"/>
<dbReference type="Proteomes" id="UP000291758">
    <property type="component" value="Chromosome"/>
</dbReference>
<dbReference type="EMBL" id="CP035495">
    <property type="protein sequence ID" value="QAY63191.1"/>
    <property type="molecule type" value="Genomic_DNA"/>
</dbReference>
<sequence>MNAIEPQQVVVSVATDGTVTAHTVGIKGSACVDSIGVLEDLLDAATVSSEFTREYTQSSVTADTVVEVDDDVRQY</sequence>